<comment type="similarity">
    <text evidence="1">Belongs to the MGME1 family.</text>
</comment>
<dbReference type="GO" id="GO:0043504">
    <property type="term" value="P:mitochondrial DNA repair"/>
    <property type="evidence" value="ECO:0007669"/>
    <property type="project" value="UniProtKB-UniRule"/>
</dbReference>
<dbReference type="HAMAP" id="MF_03030">
    <property type="entry name" value="MGME1"/>
    <property type="match status" value="1"/>
</dbReference>
<accession>A0A1B6BY75</accession>
<keyword evidence="1" id="KW-0540">Nuclease</keyword>
<dbReference type="AlphaFoldDB" id="A0A1B6BY75"/>
<keyword evidence="1" id="KW-0269">Exonuclease</keyword>
<dbReference type="EC" id="3.1.-.-" evidence="1"/>
<evidence type="ECO:0000256" key="1">
    <source>
        <dbReference type="HAMAP-Rule" id="MF_03030"/>
    </source>
</evidence>
<organism evidence="2">
    <name type="scientific">Clastoptera arizonana</name>
    <name type="common">Arizona spittle bug</name>
    <dbReference type="NCBI Taxonomy" id="38151"/>
    <lineage>
        <taxon>Eukaryota</taxon>
        <taxon>Metazoa</taxon>
        <taxon>Ecdysozoa</taxon>
        <taxon>Arthropoda</taxon>
        <taxon>Hexapoda</taxon>
        <taxon>Insecta</taxon>
        <taxon>Pterygota</taxon>
        <taxon>Neoptera</taxon>
        <taxon>Paraneoptera</taxon>
        <taxon>Hemiptera</taxon>
        <taxon>Auchenorrhyncha</taxon>
        <taxon>Cercopoidea</taxon>
        <taxon>Clastopteridae</taxon>
        <taxon>Clastoptera</taxon>
    </lineage>
</organism>
<name>A0A1B6BY75_9HEMI</name>
<feature type="active site" evidence="1">
    <location>
        <position position="368"/>
    </location>
</feature>
<keyword evidence="1" id="KW-0378">Hydrolase</keyword>
<feature type="active site" evidence="1">
    <location>
        <position position="366"/>
    </location>
</feature>
<gene>
    <name evidence="2" type="ORF">g.22827</name>
</gene>
<dbReference type="GO" id="GO:0008297">
    <property type="term" value="F:single-stranded DNA exodeoxyribonuclease activity"/>
    <property type="evidence" value="ECO:0007669"/>
    <property type="project" value="UniProtKB-UniRule"/>
</dbReference>
<dbReference type="GO" id="GO:0006264">
    <property type="term" value="P:mitochondrial DNA replication"/>
    <property type="evidence" value="ECO:0007669"/>
    <property type="project" value="TreeGrafter"/>
</dbReference>
<dbReference type="PANTHER" id="PTHR31340:SF3">
    <property type="entry name" value="MITOCHONDRIAL GENOME MAINTENANCE EXONUCLEASE 1"/>
    <property type="match status" value="1"/>
</dbReference>
<protein>
    <recommendedName>
        <fullName evidence="1">Mitochondrial genome maintenance exonuclease 1</fullName>
        <ecNumber evidence="1">3.1.-.-</ecNumber>
    </recommendedName>
</protein>
<feature type="active site" evidence="1">
    <location>
        <position position="353"/>
    </location>
</feature>
<proteinExistence type="inferred from homology"/>
<dbReference type="PANTHER" id="PTHR31340">
    <property type="entry name" value="MITOCHONDRIAL GENOME MAINTENANCE EXONUCLEASE 1"/>
    <property type="match status" value="1"/>
</dbReference>
<reference evidence="2" key="1">
    <citation type="submission" date="2015-12" db="EMBL/GenBank/DDBJ databases">
        <title>De novo transcriptome assembly of four potential Pierce s Disease insect vectors from Arizona vineyards.</title>
        <authorList>
            <person name="Tassone E.E."/>
        </authorList>
    </citation>
    <scope>NUCLEOTIDE SEQUENCE</scope>
</reference>
<dbReference type="GO" id="GO:0005739">
    <property type="term" value="C:mitochondrion"/>
    <property type="evidence" value="ECO:0007669"/>
    <property type="project" value="UniProtKB-SubCell"/>
</dbReference>
<dbReference type="EMBL" id="GEDC01031100">
    <property type="protein sequence ID" value="JAS06198.1"/>
    <property type="molecule type" value="Transcribed_RNA"/>
</dbReference>
<comment type="subcellular location">
    <subcellularLocation>
        <location evidence="1">Mitochondrion</location>
    </subcellularLocation>
</comment>
<evidence type="ECO:0000313" key="2">
    <source>
        <dbReference type="EMBL" id="JAS06198.1"/>
    </source>
</evidence>
<keyword evidence="1" id="KW-0496">Mitochondrion</keyword>
<sequence>MLNVRRICRAIYEDHVYQTIFISRKSTKSKGSVIKTFNLENKYLFGKLIETQKEKRRILKIKKDEEKRQSVDKKCNTFPVAQSTKITNETENHEVIKQLKPSTKKEKLKSDKIKMAKAKHNFMLDNNSISLSNKLDNETSDKSSVNCTSLSNVMNFNETSNVCTHDSASLNLDKCKTQPLISGTNRSASLNLDKCKTQPLISGTNRLSNIINFPLENSIKSLVVPENLNEIRRVTLDDPEVKKNFSKFPSVSKIISSTMSEASLSALKRWRAKMISELGEEKFQIHYAEQLSRGSEFHETIRKKLMGETISVNNEAITASMKSLQWIWPLLSSTIAVESHIFHPELCYRGITDCIAKFKETPVVIEWKLSDKPKPQLQDTYDAPVQVSAYVGAFNYDNNFTFQINHGLVVVAYSNGSPADAFFLAPKHFDVYWKIWLEKLNKFYNLERLHTDHNMPEV</sequence>
<comment type="function">
    <text evidence="1">Metal-dependent single-stranded DNA (ssDNA) exonuclease involved in mitochondrial genome maintenance.</text>
</comment>